<evidence type="ECO:0000259" key="2">
    <source>
        <dbReference type="Pfam" id="PF14529"/>
    </source>
</evidence>
<name>A0ABQ8S9R4_PERAM</name>
<dbReference type="SUPFAM" id="SSF56219">
    <property type="entry name" value="DNase I-like"/>
    <property type="match status" value="1"/>
</dbReference>
<dbReference type="Proteomes" id="UP001148838">
    <property type="component" value="Unassembled WGS sequence"/>
</dbReference>
<keyword evidence="4" id="KW-1185">Reference proteome</keyword>
<dbReference type="EMBL" id="JAJSOF020000033">
    <property type="protein sequence ID" value="KAJ4430491.1"/>
    <property type="molecule type" value="Genomic_DNA"/>
</dbReference>
<accession>A0ABQ8S9R4</accession>
<proteinExistence type="predicted"/>
<organism evidence="3 4">
    <name type="scientific">Periplaneta americana</name>
    <name type="common">American cockroach</name>
    <name type="synonym">Blatta americana</name>
    <dbReference type="NCBI Taxonomy" id="6978"/>
    <lineage>
        <taxon>Eukaryota</taxon>
        <taxon>Metazoa</taxon>
        <taxon>Ecdysozoa</taxon>
        <taxon>Arthropoda</taxon>
        <taxon>Hexapoda</taxon>
        <taxon>Insecta</taxon>
        <taxon>Pterygota</taxon>
        <taxon>Neoptera</taxon>
        <taxon>Polyneoptera</taxon>
        <taxon>Dictyoptera</taxon>
        <taxon>Blattodea</taxon>
        <taxon>Blattoidea</taxon>
        <taxon>Blattidae</taxon>
        <taxon>Blattinae</taxon>
        <taxon>Periplaneta</taxon>
    </lineage>
</organism>
<dbReference type="Pfam" id="PF14529">
    <property type="entry name" value="Exo_endo_phos_2"/>
    <property type="match status" value="1"/>
</dbReference>
<sequence>MFIFLIFRITGYYSTHVTGKPSQQGRPSGSISCFYKPTLGQAKETRVTENAVIVKLENITIIGVYLRPQTTAEKMVECIVKILELVDPATPTIIVGDLNCRLDKPDRKCRVLLELMEEGIQIVNKANQPTYIGHNGTSTIDLILYHGDKITVKTHSVHLVHHQKASPCKGEVLATEQHRTGTQSRTKVDTEGSRRSILQQDT</sequence>
<reference evidence="3 4" key="1">
    <citation type="journal article" date="2022" name="Allergy">
        <title>Genome assembly and annotation of Periplaneta americana reveal a comprehensive cockroach allergen profile.</title>
        <authorList>
            <person name="Wang L."/>
            <person name="Xiong Q."/>
            <person name="Saelim N."/>
            <person name="Wang L."/>
            <person name="Nong W."/>
            <person name="Wan A.T."/>
            <person name="Shi M."/>
            <person name="Liu X."/>
            <person name="Cao Q."/>
            <person name="Hui J.H.L."/>
            <person name="Sookrung N."/>
            <person name="Leung T.F."/>
            <person name="Tungtrongchitr A."/>
            <person name="Tsui S.K.W."/>
        </authorList>
    </citation>
    <scope>NUCLEOTIDE SEQUENCE [LARGE SCALE GENOMIC DNA]</scope>
    <source>
        <strain evidence="3">PWHHKU_190912</strain>
    </source>
</reference>
<feature type="region of interest" description="Disordered" evidence="1">
    <location>
        <begin position="176"/>
        <end position="202"/>
    </location>
</feature>
<protein>
    <recommendedName>
        <fullName evidence="2">Endonuclease/exonuclease/phosphatase domain-containing protein</fullName>
    </recommendedName>
</protein>
<dbReference type="InterPro" id="IPR036691">
    <property type="entry name" value="Endo/exonu/phosph_ase_sf"/>
</dbReference>
<dbReference type="Gene3D" id="3.60.10.10">
    <property type="entry name" value="Endonuclease/exonuclease/phosphatase"/>
    <property type="match status" value="1"/>
</dbReference>
<comment type="caution">
    <text evidence="3">The sequence shown here is derived from an EMBL/GenBank/DDBJ whole genome shotgun (WGS) entry which is preliminary data.</text>
</comment>
<evidence type="ECO:0000256" key="1">
    <source>
        <dbReference type="SAM" id="MobiDB-lite"/>
    </source>
</evidence>
<evidence type="ECO:0000313" key="4">
    <source>
        <dbReference type="Proteomes" id="UP001148838"/>
    </source>
</evidence>
<gene>
    <name evidence="3" type="ORF">ANN_22707</name>
</gene>
<dbReference type="InterPro" id="IPR005135">
    <property type="entry name" value="Endo/exonuclease/phosphatase"/>
</dbReference>
<evidence type="ECO:0000313" key="3">
    <source>
        <dbReference type="EMBL" id="KAJ4430491.1"/>
    </source>
</evidence>
<feature type="domain" description="Endonuclease/exonuclease/phosphatase" evidence="2">
    <location>
        <begin position="59"/>
        <end position="153"/>
    </location>
</feature>